<comment type="caution">
    <text evidence="3">The sequence shown here is derived from an EMBL/GenBank/DDBJ whole genome shotgun (WGS) entry which is preliminary data.</text>
</comment>
<dbReference type="Gramene" id="Psat05G0431700-T1">
    <property type="protein sequence ID" value="KAI5408437.1"/>
    <property type="gene ID" value="KIW84_054317"/>
</dbReference>
<sequence length="326" mass="36175">MNILYLFSITIVYGIFGNIVSNANHLPYKAIFNFGDSTSDIGNAAFDHPPMDKNSPYGSTYFKHPAGRMSNGRLIIDFIAEAYGLPFLPAYKNITQNQEDIKKGVNFAYAGATALEFKYFDRSGVRPPATENSLNVQLELREIVPLIVESITNTTSALLEEGAVELVVPGNFPIGCNAGLLSMVNSKKKEDYDEFGCLISYNTFTEYFNEQLKNSIETLKQKHPQTKIVYFDYYNDAKRLYQAPQQYGFISDKVEFLKACCGGGGPYNINEKFCGMPGTTVCSDPSKQINWDGAHFTEAAHKQIAKGLMEGPYANPSLKSAPFKIA</sequence>
<keyword evidence="2" id="KW-0325">Glycoprotein</keyword>
<dbReference type="Proteomes" id="UP001058974">
    <property type="component" value="Chromosome 5"/>
</dbReference>
<keyword evidence="4" id="KW-1185">Reference proteome</keyword>
<evidence type="ECO:0000313" key="4">
    <source>
        <dbReference type="Proteomes" id="UP001058974"/>
    </source>
</evidence>
<dbReference type="GO" id="GO:0016788">
    <property type="term" value="F:hydrolase activity, acting on ester bonds"/>
    <property type="evidence" value="ECO:0007669"/>
    <property type="project" value="InterPro"/>
</dbReference>
<dbReference type="InterPro" id="IPR036514">
    <property type="entry name" value="SGNH_hydro_sf"/>
</dbReference>
<protein>
    <submittedName>
        <fullName evidence="3">Uncharacterized protein</fullName>
    </submittedName>
</protein>
<organism evidence="3 4">
    <name type="scientific">Pisum sativum</name>
    <name type="common">Garden pea</name>
    <name type="synonym">Lathyrus oleraceus</name>
    <dbReference type="NCBI Taxonomy" id="3888"/>
    <lineage>
        <taxon>Eukaryota</taxon>
        <taxon>Viridiplantae</taxon>
        <taxon>Streptophyta</taxon>
        <taxon>Embryophyta</taxon>
        <taxon>Tracheophyta</taxon>
        <taxon>Spermatophyta</taxon>
        <taxon>Magnoliopsida</taxon>
        <taxon>eudicotyledons</taxon>
        <taxon>Gunneridae</taxon>
        <taxon>Pentapetalae</taxon>
        <taxon>rosids</taxon>
        <taxon>fabids</taxon>
        <taxon>Fabales</taxon>
        <taxon>Fabaceae</taxon>
        <taxon>Papilionoideae</taxon>
        <taxon>50 kb inversion clade</taxon>
        <taxon>NPAAA clade</taxon>
        <taxon>Hologalegina</taxon>
        <taxon>IRL clade</taxon>
        <taxon>Fabeae</taxon>
        <taxon>Lathyrus</taxon>
    </lineage>
</organism>
<dbReference type="PANTHER" id="PTHR22835:SF577">
    <property type="entry name" value="GDSL-LIKE LIPASE_ACYLHYDROLASE SUPERFAMILY PROTEIN"/>
    <property type="match status" value="1"/>
</dbReference>
<evidence type="ECO:0000256" key="2">
    <source>
        <dbReference type="ARBA" id="ARBA00023180"/>
    </source>
</evidence>
<dbReference type="Pfam" id="PF00657">
    <property type="entry name" value="Lipase_GDSL"/>
    <property type="match status" value="2"/>
</dbReference>
<reference evidence="3 4" key="1">
    <citation type="journal article" date="2022" name="Nat. Genet.">
        <title>Improved pea reference genome and pan-genome highlight genomic features and evolutionary characteristics.</title>
        <authorList>
            <person name="Yang T."/>
            <person name="Liu R."/>
            <person name="Luo Y."/>
            <person name="Hu S."/>
            <person name="Wang D."/>
            <person name="Wang C."/>
            <person name="Pandey M.K."/>
            <person name="Ge S."/>
            <person name="Xu Q."/>
            <person name="Li N."/>
            <person name="Li G."/>
            <person name="Huang Y."/>
            <person name="Saxena R.K."/>
            <person name="Ji Y."/>
            <person name="Li M."/>
            <person name="Yan X."/>
            <person name="He Y."/>
            <person name="Liu Y."/>
            <person name="Wang X."/>
            <person name="Xiang C."/>
            <person name="Varshney R.K."/>
            <person name="Ding H."/>
            <person name="Gao S."/>
            <person name="Zong X."/>
        </authorList>
    </citation>
    <scope>NUCLEOTIDE SEQUENCE [LARGE SCALE GENOMIC DNA]</scope>
    <source>
        <strain evidence="3 4">cv. Zhongwan 6</strain>
    </source>
</reference>
<dbReference type="Gene3D" id="3.40.50.1110">
    <property type="entry name" value="SGNH hydrolase"/>
    <property type="match status" value="1"/>
</dbReference>
<name>A0A9D4WVB9_PEA</name>
<comment type="similarity">
    <text evidence="1">Belongs to the 'GDSL' lipolytic enzyme family.</text>
</comment>
<evidence type="ECO:0000256" key="1">
    <source>
        <dbReference type="ARBA" id="ARBA00008668"/>
    </source>
</evidence>
<dbReference type="EMBL" id="JAMSHJ010000005">
    <property type="protein sequence ID" value="KAI5408437.1"/>
    <property type="molecule type" value="Genomic_DNA"/>
</dbReference>
<dbReference type="InterPro" id="IPR001087">
    <property type="entry name" value="GDSL"/>
</dbReference>
<evidence type="ECO:0000313" key="3">
    <source>
        <dbReference type="EMBL" id="KAI5408437.1"/>
    </source>
</evidence>
<dbReference type="AlphaFoldDB" id="A0A9D4WVB9"/>
<dbReference type="SUPFAM" id="SSF52266">
    <property type="entry name" value="SGNH hydrolase"/>
    <property type="match status" value="1"/>
</dbReference>
<gene>
    <name evidence="3" type="ORF">KIW84_054317</name>
</gene>
<accession>A0A9D4WVB9</accession>
<proteinExistence type="inferred from homology"/>
<dbReference type="PANTHER" id="PTHR22835">
    <property type="entry name" value="ZINC FINGER FYVE DOMAIN CONTAINING PROTEIN"/>
    <property type="match status" value="1"/>
</dbReference>